<dbReference type="PANTHER" id="PTHR36121">
    <property type="entry name" value="PROTEIN SXY"/>
    <property type="match status" value="1"/>
</dbReference>
<reference evidence="2" key="1">
    <citation type="submission" date="2022-12" db="EMBL/GenBank/DDBJ databases">
        <title>Clostridium sp. nov., isolated from industrial wastewater.</title>
        <authorList>
            <person name="Jiayan W."/>
        </authorList>
    </citation>
    <scope>NUCLEOTIDE SEQUENCE</scope>
    <source>
        <strain evidence="2">ZC22-4</strain>
    </source>
</reference>
<evidence type="ECO:0000259" key="1">
    <source>
        <dbReference type="Pfam" id="PF04994"/>
    </source>
</evidence>
<keyword evidence="3" id="KW-1185">Reference proteome</keyword>
<proteinExistence type="predicted"/>
<dbReference type="Proteomes" id="UP001144612">
    <property type="component" value="Unassembled WGS sequence"/>
</dbReference>
<name>A0ABT4D5Y3_9CLOT</name>
<dbReference type="InterPro" id="IPR007077">
    <property type="entry name" value="TfoX_C"/>
</dbReference>
<sequence length="84" mass="9596">MNKLSRMPNIGNTLENKLIDADIKSPEELISLGSKEAFIRIKMLDDSACYNMLCSLEGAIQGIRWHHLDESTKQQLKVFFQSLK</sequence>
<dbReference type="RefSeq" id="WP_268060076.1">
    <property type="nucleotide sequence ID" value="NZ_JAPQFJ010000003.1"/>
</dbReference>
<accession>A0ABT4D5Y3</accession>
<dbReference type="PANTHER" id="PTHR36121:SF1">
    <property type="entry name" value="PROTEIN SXY"/>
    <property type="match status" value="1"/>
</dbReference>
<dbReference type="EMBL" id="JAPQFJ010000003">
    <property type="protein sequence ID" value="MCY6957687.1"/>
    <property type="molecule type" value="Genomic_DNA"/>
</dbReference>
<dbReference type="Pfam" id="PF04994">
    <property type="entry name" value="TfoX_C"/>
    <property type="match status" value="1"/>
</dbReference>
<evidence type="ECO:0000313" key="2">
    <source>
        <dbReference type="EMBL" id="MCY6957687.1"/>
    </source>
</evidence>
<evidence type="ECO:0000313" key="3">
    <source>
        <dbReference type="Proteomes" id="UP001144612"/>
    </source>
</evidence>
<comment type="caution">
    <text evidence="2">The sequence shown here is derived from an EMBL/GenBank/DDBJ whole genome shotgun (WGS) entry which is preliminary data.</text>
</comment>
<organism evidence="2 3">
    <name type="scientific">Clostridium brassicae</name>
    <dbReference type="NCBI Taxonomy" id="2999072"/>
    <lineage>
        <taxon>Bacteria</taxon>
        <taxon>Bacillati</taxon>
        <taxon>Bacillota</taxon>
        <taxon>Clostridia</taxon>
        <taxon>Eubacteriales</taxon>
        <taxon>Clostridiaceae</taxon>
        <taxon>Clostridium</taxon>
    </lineage>
</organism>
<dbReference type="Gene3D" id="1.10.150.20">
    <property type="entry name" value="5' to 3' exonuclease, C-terminal subdomain"/>
    <property type="match status" value="1"/>
</dbReference>
<gene>
    <name evidence="2" type="ORF">OW729_03590</name>
</gene>
<feature type="domain" description="TfoX C-terminal" evidence="1">
    <location>
        <begin position="2"/>
        <end position="78"/>
    </location>
</feature>
<protein>
    <submittedName>
        <fullName evidence="2">TfoX/Sxy family protein</fullName>
    </submittedName>
</protein>
<dbReference type="InterPro" id="IPR047525">
    <property type="entry name" value="TfoX-like"/>
</dbReference>